<evidence type="ECO:0000313" key="3">
    <source>
        <dbReference type="EMBL" id="OLP47507.1"/>
    </source>
</evidence>
<dbReference type="Proteomes" id="UP000185598">
    <property type="component" value="Unassembled WGS sequence"/>
</dbReference>
<dbReference type="Proteomes" id="UP000544107">
    <property type="component" value="Unassembled WGS sequence"/>
</dbReference>
<evidence type="ECO:0000313" key="4">
    <source>
        <dbReference type="Proteomes" id="UP000185598"/>
    </source>
</evidence>
<proteinExistence type="predicted"/>
<evidence type="ECO:0000313" key="5">
    <source>
        <dbReference type="Proteomes" id="UP000544107"/>
    </source>
</evidence>
<keyword evidence="4" id="KW-1185">Reference proteome</keyword>
<accession>A0A1Q8ZZ06</accession>
<protein>
    <submittedName>
        <fullName evidence="3">Uncharacterized protein</fullName>
    </submittedName>
</protein>
<dbReference type="OrthoDB" id="8479639at2"/>
<dbReference type="AlphaFoldDB" id="A0A1Q8ZZ06"/>
<reference evidence="2 5" key="2">
    <citation type="submission" date="2020-08" db="EMBL/GenBank/DDBJ databases">
        <title>Genomic Encyclopedia of Type Strains, Phase IV (KMG-IV): sequencing the most valuable type-strain genomes for metagenomic binning, comparative biology and taxonomic classification.</title>
        <authorList>
            <person name="Goeker M."/>
        </authorList>
    </citation>
    <scope>NUCLEOTIDE SEQUENCE [LARGE SCALE GENOMIC DNA]</scope>
    <source>
        <strain evidence="2 5">DSM 100021</strain>
    </source>
</reference>
<name>A0A1Q8ZZ06_9HYPH</name>
<dbReference type="EMBL" id="MKIN01000027">
    <property type="protein sequence ID" value="OLP47507.1"/>
    <property type="molecule type" value="Genomic_DNA"/>
</dbReference>
<dbReference type="RefSeq" id="WP_075616687.1">
    <property type="nucleotide sequence ID" value="NZ_JACIED010000002.1"/>
</dbReference>
<evidence type="ECO:0000256" key="1">
    <source>
        <dbReference type="SAM" id="SignalP"/>
    </source>
</evidence>
<keyword evidence="1" id="KW-0732">Signal</keyword>
<gene>
    <name evidence="3" type="ORF">BJF91_03615</name>
    <name evidence="2" type="ORF">GGQ71_001814</name>
</gene>
<evidence type="ECO:0000313" key="2">
    <source>
        <dbReference type="EMBL" id="MBB4007551.1"/>
    </source>
</evidence>
<organism evidence="3 4">
    <name type="scientific">Allorhizobium taibaishanense</name>
    <dbReference type="NCBI Taxonomy" id="887144"/>
    <lineage>
        <taxon>Bacteria</taxon>
        <taxon>Pseudomonadati</taxon>
        <taxon>Pseudomonadota</taxon>
        <taxon>Alphaproteobacteria</taxon>
        <taxon>Hyphomicrobiales</taxon>
        <taxon>Rhizobiaceae</taxon>
        <taxon>Rhizobium/Agrobacterium group</taxon>
        <taxon>Allorhizobium</taxon>
    </lineage>
</organism>
<comment type="caution">
    <text evidence="3">The sequence shown here is derived from an EMBL/GenBank/DDBJ whole genome shotgun (WGS) entry which is preliminary data.</text>
</comment>
<dbReference type="EMBL" id="JACIED010000002">
    <property type="protein sequence ID" value="MBB4007551.1"/>
    <property type="molecule type" value="Genomic_DNA"/>
</dbReference>
<reference evidence="3 4" key="1">
    <citation type="submission" date="2016-09" db="EMBL/GenBank/DDBJ databases">
        <title>Rhizobium oryziradicis sp. nov., isolated from the root of rice.</title>
        <authorList>
            <person name="Zhao J."/>
            <person name="Zhang X."/>
        </authorList>
    </citation>
    <scope>NUCLEOTIDE SEQUENCE [LARGE SCALE GENOMIC DNA]</scope>
    <source>
        <strain evidence="3 4">14971</strain>
    </source>
</reference>
<feature type="chain" id="PRO_5044564211" evidence="1">
    <location>
        <begin position="24"/>
        <end position="253"/>
    </location>
</feature>
<sequence>MSVSIRVFAIATAFAVSSVQASAELPIHAQTYLNQSIHKLDTIARIRRAEGSLPTLADARDAKVLEALWDRKAILGNGPYRSTDVPILLDIFEKENAVFKTYMLFSSDPQKLPQTDQNAAFFQNEISRSSAFLLTVCSSAVEALADFVAQLKPSEFNDARRQGLQQTRLGIQEFVSSAVIMMRSPALRAENRVIIADALQENAKQLAATMSIVDRQALAAIASTVTTPEIAPQLRSFTAAMQSTDCVGLCLIP</sequence>
<feature type="signal peptide" evidence="1">
    <location>
        <begin position="1"/>
        <end position="23"/>
    </location>
</feature>